<dbReference type="STRING" id="396323.VH98_10450"/>
<keyword evidence="3 10" id="KW-0227">DNA damage</keyword>
<dbReference type="Pfam" id="PF04257">
    <property type="entry name" value="Exonuc_V_gamma"/>
    <property type="match status" value="1"/>
</dbReference>
<evidence type="ECO:0000256" key="3">
    <source>
        <dbReference type="ARBA" id="ARBA00022763"/>
    </source>
</evidence>
<evidence type="ECO:0000256" key="1">
    <source>
        <dbReference type="ARBA" id="ARBA00022722"/>
    </source>
</evidence>
<sequence length="1220" mass="142003">MGIHVCQSQRLELLLQTLLAQISQTESHPLQVLQQQHFVVPSAAVEQWLQQQISQYQGISANQLYHQRIQTFQWYAYQQVLENKEQVRQANIPRLVMQWRIYEALKPYIEPEQLSLAAEHPLYSIVQRIYDSAAHLTQGLQQQLKKQNMLYWVSEQVSRVFSHYMVYRGQCQHHWHEPCGCPQNWLKAWGNNRELDIERLFQADEHGIALYQLEQVQQLEAWQRWLWQEVFHADFVQMQQIDHDFWAILDDPEQRKAALKRLPQQLLIFTVLDLPPTQLQFLRRLGQYLDVVILHYNPSQEYWADSVDPNWKKRYDLGVKQRFLQKHPQASDADLQRFFDEFTLNFNAEARESRHPLLTRFGKQARDHFSLLSHLSSGEEGQWLDLFDEDYSESLLGKIQSDVLYLMEPEKHQFELSPDDQSIQVHVCHSALRQLEVLKDQLLHWLAQGTAEQPHRLNDILVLTPDIKALEPHIRSVFAPPPRVQNAQQAPYLPVKIGGVAQLDMSQAWQAVCDRIQLPHGRFQFEQFADWLSLPATQQRYGLDTSQTQRALQLLTQAGFKRGLDDAHLARQLSPEDRDYRFSFKFALDRLALGVAIPEHVLFEGTLSYAQVLPSDFELIATLINIYEDLAQRRDWLILHELGQNHTVEHWLYQIQQDIHEFQQAGVTALGAAYDMVRKHIRMLTLSVHYQKQQHSPQVALQDFSLPLGVVLQEIQQQLDSQFDQAEPSGQITFSQIGQIRPLPYRLVVMLNLDSGKFPNRQTHTPFDLMQSLRPQLGDRSRLEDDQGAFLDALLLAKEQLWLFYNGFDISDGEVRQPSSVLQELLDHIGYIVASEQPDAEIDATVEYADLEIPQHVLSLYRVHPLQPFDLQGFTAEYLRYQDQWFTVAQQIQQATGQRQPWSNQTYTLPETDVIMLSSQQWLNDMAFPAQLYLKTLGVENLRMQDLPDEVEPLLLDGLGRYSLREFLQQQDAASTELLQDRLPVGKTQHSAWQLGQLEHQQLLTQLQQYAAAPTETTGQTLHLRDKLHMRIVIPKQPQQDWVSLNPSSARAERRAKTWLEYLLWLTYLNLGEQGKQLKRIVVFSNSTLICEGLSSVQAKAYLDEWLKAWDYGQTSPLVLPAALLLKPLEAGKTLEWQADEQGNMQIVEPEKNLLKQWQGGGNFNSLFSIHEDRSTQYHDDWQFILQEQDADLLLQYACQRFAYSLYAPIYQYQHAVEHA</sequence>
<dbReference type="Gene3D" id="3.40.50.300">
    <property type="entry name" value="P-loop containing nucleotide triphosphate hydrolases"/>
    <property type="match status" value="2"/>
</dbReference>
<dbReference type="PANTHER" id="PTHR30591">
    <property type="entry name" value="RECBCD ENZYME SUBUNIT RECC"/>
    <property type="match status" value="1"/>
</dbReference>
<dbReference type="PATRIC" id="fig|1341683.3.peg.2281"/>
<keyword evidence="2 10" id="KW-0547">Nucleotide-binding</keyword>
<name>V2VRK0_9GAMM</name>
<dbReference type="InterPro" id="IPR006697">
    <property type="entry name" value="RecC"/>
</dbReference>
<keyword evidence="8 10" id="KW-0238">DNA-binding</keyword>
<dbReference type="SUPFAM" id="SSF52980">
    <property type="entry name" value="Restriction endonuclease-like"/>
    <property type="match status" value="1"/>
</dbReference>
<evidence type="ECO:0000256" key="7">
    <source>
        <dbReference type="ARBA" id="ARBA00022840"/>
    </source>
</evidence>
<dbReference type="InterPro" id="IPR041500">
    <property type="entry name" value="RecC_C"/>
</dbReference>
<dbReference type="GO" id="GO:0008854">
    <property type="term" value="F:exodeoxyribonuclease V activity"/>
    <property type="evidence" value="ECO:0007669"/>
    <property type="project" value="InterPro"/>
</dbReference>
<evidence type="ECO:0000256" key="10">
    <source>
        <dbReference type="HAMAP-Rule" id="MF_01486"/>
    </source>
</evidence>
<accession>V2VRK0</accession>
<dbReference type="GO" id="GO:0005524">
    <property type="term" value="F:ATP binding"/>
    <property type="evidence" value="ECO:0007669"/>
    <property type="project" value="UniProtKB-UniRule"/>
</dbReference>
<evidence type="ECO:0000256" key="6">
    <source>
        <dbReference type="ARBA" id="ARBA00022839"/>
    </source>
</evidence>
<comment type="subunit">
    <text evidence="10">Heterotrimer of RecB, RecC and RecD. All subunits contribute to DNA-binding.</text>
</comment>
<dbReference type="PIRSF" id="PIRSF000980">
    <property type="entry name" value="RecC"/>
    <property type="match status" value="1"/>
</dbReference>
<keyword evidence="4 10" id="KW-0378">Hydrolase</keyword>
<keyword evidence="9 10" id="KW-0234">DNA repair</keyword>
<dbReference type="Proteomes" id="UP000018418">
    <property type="component" value="Unassembled WGS sequence"/>
</dbReference>
<keyword evidence="7 10" id="KW-0067">ATP-binding</keyword>
<dbReference type="Gene3D" id="3.40.50.10930">
    <property type="match status" value="2"/>
</dbReference>
<dbReference type="InterPro" id="IPR011335">
    <property type="entry name" value="Restrct_endonuc-II-like"/>
</dbReference>
<comment type="miscellaneous">
    <text evidence="10">In the RecBCD complex, RecB has a slow 3'-5' helicase, an exonuclease activity and loads RecA onto ssDNA, RecD has a fast 5'-3' helicase activity, while RecC stimulates the ATPase and processivity of the RecB helicase and contributes to recognition of the Chi site.</text>
</comment>
<dbReference type="SUPFAM" id="SSF52540">
    <property type="entry name" value="P-loop containing nucleoside triphosphate hydrolases"/>
    <property type="match status" value="2"/>
</dbReference>
<reference evidence="12 13" key="1">
    <citation type="submission" date="2013-10" db="EMBL/GenBank/DDBJ databases">
        <title>The Genome Sequence of Acinetobacter brisouii CIP 110357.</title>
        <authorList>
            <consortium name="The Broad Institute Genomics Platform"/>
            <consortium name="The Broad Institute Genome Sequencing Center for Infectious Disease"/>
            <person name="Cerqueira G."/>
            <person name="Feldgarden M."/>
            <person name="Courvalin P."/>
            <person name="Grillot-Courvalin C."/>
            <person name="Clermont D."/>
            <person name="Rocha E."/>
            <person name="Yoon E.-J."/>
            <person name="Nemec A."/>
            <person name="Young S.K."/>
            <person name="Zeng Q."/>
            <person name="Gargeya S."/>
            <person name="Fitzgerald M."/>
            <person name="Abouelleil A."/>
            <person name="Alvarado L."/>
            <person name="Berlin A.M."/>
            <person name="Chapman S.B."/>
            <person name="Gainer-Dewar J."/>
            <person name="Goldberg J."/>
            <person name="Gnerre S."/>
            <person name="Griggs A."/>
            <person name="Gujja S."/>
            <person name="Hansen M."/>
            <person name="Howarth C."/>
            <person name="Imamovic A."/>
            <person name="Ireland A."/>
            <person name="Larimer J."/>
            <person name="McCowan C."/>
            <person name="Murphy C."/>
            <person name="Pearson M."/>
            <person name="Poon T.W."/>
            <person name="Priest M."/>
            <person name="Roberts A."/>
            <person name="Saif S."/>
            <person name="Shea T."/>
            <person name="Sykes S."/>
            <person name="Wortman J."/>
            <person name="Nusbaum C."/>
            <person name="Birren B."/>
        </authorList>
    </citation>
    <scope>NUCLEOTIDE SEQUENCE [LARGE SCALE GENOMIC DNA]</scope>
    <source>
        <strain evidence="12 13">CIP 110357</strain>
    </source>
</reference>
<organism evidence="12 13">
    <name type="scientific">Acinetobacter brisouii CIP 110357</name>
    <dbReference type="NCBI Taxonomy" id="1341683"/>
    <lineage>
        <taxon>Bacteria</taxon>
        <taxon>Pseudomonadati</taxon>
        <taxon>Pseudomonadota</taxon>
        <taxon>Gammaproteobacteria</taxon>
        <taxon>Moraxellales</taxon>
        <taxon>Moraxellaceae</taxon>
        <taxon>Acinetobacter</taxon>
    </lineage>
</organism>
<comment type="similarity">
    <text evidence="10">Belongs to the RecC family.</text>
</comment>
<comment type="function">
    <text evidence="10">A helicase/nuclease that prepares dsDNA breaks (DSB) for recombinational DNA repair. Binds to DSBs and unwinds DNA via a highly rapid and processive ATP-dependent bidirectional helicase activity. Unwinds dsDNA until it encounters a Chi (crossover hotspot instigator) sequence from the 3' direction. Cuts ssDNA a few nucleotides 3' to the Chi site. The properties and activities of the enzyme are changed at Chi. The Chi-altered holoenzyme produces a long 3'-ssDNA overhang and facilitates RecA-binding to the ssDNA for homologous DNA recombination and repair. Holoenzyme degrades any linearized DNA that is unable to undergo homologous recombination. In the holoenzyme this subunit recognizes the wild-type Chi sequence, and when added to isolated RecB increases its ATP-dependent helicase processivity.</text>
</comment>
<keyword evidence="1 10" id="KW-0540">Nuclease</keyword>
<dbReference type="PANTHER" id="PTHR30591:SF1">
    <property type="entry name" value="RECBCD ENZYME SUBUNIT RECC"/>
    <property type="match status" value="1"/>
</dbReference>
<keyword evidence="13" id="KW-1185">Reference proteome</keyword>
<evidence type="ECO:0000313" key="13">
    <source>
        <dbReference type="Proteomes" id="UP000018418"/>
    </source>
</evidence>
<dbReference type="GO" id="GO:0003677">
    <property type="term" value="F:DNA binding"/>
    <property type="evidence" value="ECO:0007669"/>
    <property type="project" value="UniProtKB-UniRule"/>
</dbReference>
<dbReference type="HAMAP" id="MF_01486">
    <property type="entry name" value="RecC"/>
    <property type="match status" value="1"/>
</dbReference>
<dbReference type="GO" id="GO:0000724">
    <property type="term" value="P:double-strand break repair via homologous recombination"/>
    <property type="evidence" value="ECO:0007669"/>
    <property type="project" value="UniProtKB-UniRule"/>
</dbReference>
<protein>
    <recommendedName>
        <fullName evidence="10">RecBCD enzyme subunit RecC</fullName>
    </recommendedName>
    <alternativeName>
        <fullName evidence="10">Exonuclease V subunit RecC</fullName>
        <shortName evidence="10">ExoV subunit RecC</shortName>
    </alternativeName>
    <alternativeName>
        <fullName evidence="10">Helicase/nuclease RecBCD subunit RecC</fullName>
    </alternativeName>
</protein>
<comment type="caution">
    <text evidence="12">The sequence shown here is derived from an EMBL/GenBank/DDBJ whole genome shotgun (WGS) entry which is preliminary data.</text>
</comment>
<dbReference type="GO" id="GO:0003678">
    <property type="term" value="F:DNA helicase activity"/>
    <property type="evidence" value="ECO:0007669"/>
    <property type="project" value="UniProtKB-UniRule"/>
</dbReference>
<evidence type="ECO:0000256" key="4">
    <source>
        <dbReference type="ARBA" id="ARBA00022801"/>
    </source>
</evidence>
<feature type="domain" description="RecC C-terminal" evidence="11">
    <location>
        <begin position="921"/>
        <end position="1128"/>
    </location>
</feature>
<dbReference type="Pfam" id="PF17946">
    <property type="entry name" value="RecC_C"/>
    <property type="match status" value="1"/>
</dbReference>
<dbReference type="AlphaFoldDB" id="V2VRK0"/>
<gene>
    <name evidence="10" type="primary">recC</name>
    <name evidence="12" type="ORF">P255_02305</name>
</gene>
<evidence type="ECO:0000256" key="9">
    <source>
        <dbReference type="ARBA" id="ARBA00023204"/>
    </source>
</evidence>
<dbReference type="EMBL" id="AYEU01000007">
    <property type="protein sequence ID" value="ESK50329.1"/>
    <property type="molecule type" value="Genomic_DNA"/>
</dbReference>
<dbReference type="HOGENOM" id="CLU_007162_0_0_6"/>
<dbReference type="GO" id="GO:0009338">
    <property type="term" value="C:exodeoxyribonuclease V complex"/>
    <property type="evidence" value="ECO:0007669"/>
    <property type="project" value="InterPro"/>
</dbReference>
<keyword evidence="6 10" id="KW-0269">Exonuclease</keyword>
<evidence type="ECO:0000313" key="12">
    <source>
        <dbReference type="EMBL" id="ESK50329.1"/>
    </source>
</evidence>
<evidence type="ECO:0000256" key="2">
    <source>
        <dbReference type="ARBA" id="ARBA00022741"/>
    </source>
</evidence>
<keyword evidence="5 10" id="KW-0347">Helicase</keyword>
<proteinExistence type="inferred from homology"/>
<dbReference type="OrthoDB" id="9762834at2"/>
<dbReference type="RefSeq" id="WP_004902395.1">
    <property type="nucleotide sequence ID" value="NZ_BBTI01000006.1"/>
</dbReference>
<evidence type="ECO:0000259" key="11">
    <source>
        <dbReference type="Pfam" id="PF17946"/>
    </source>
</evidence>
<evidence type="ECO:0000256" key="5">
    <source>
        <dbReference type="ARBA" id="ARBA00022806"/>
    </source>
</evidence>
<dbReference type="InterPro" id="IPR027417">
    <property type="entry name" value="P-loop_NTPase"/>
</dbReference>
<evidence type="ECO:0000256" key="8">
    <source>
        <dbReference type="ARBA" id="ARBA00023125"/>
    </source>
</evidence>